<dbReference type="InterPro" id="IPR029070">
    <property type="entry name" value="Chitinase_insertion_sf"/>
</dbReference>
<evidence type="ECO:0000313" key="3">
    <source>
        <dbReference type="EMBL" id="PHD63503.1"/>
    </source>
</evidence>
<sequence>MKLYPYITAFSLSAILACNTIPVSANSTETPIVLGYTLYGTSAESLKVTQPVMNQVSTDNFFFYADGTVEGDVPNEVLSYSQKNKIKSYAALSNFNNDTNYFDSELAHNVLSDSGKREKLINQIYNVVIECRYDGVNIDLESINPEDRDLLTLFVKETSKKFHSSGHTVMVSVPAKSEDDRENTWTWPFDYVQLGKNADFLQVMTYDEHGTWSEPGSTISKPWLEENLNYTTRVVDNKKIIMGIPAYGNDWDLSDERNSKMLAWKDINELIQQTKAKPRRDAASGSMMFTYMDKNNHKHEVWYEDETSIKQKTHYTITKNLAGVSVYAIEQENKQFWTAVSSGLK</sequence>
<dbReference type="Gene3D" id="3.10.50.10">
    <property type="match status" value="1"/>
</dbReference>
<dbReference type="EMBL" id="NUSQ01000147">
    <property type="protein sequence ID" value="PHD63503.1"/>
    <property type="molecule type" value="Genomic_DNA"/>
</dbReference>
<reference evidence="3" key="1">
    <citation type="submission" date="2017-09" db="EMBL/GenBank/DDBJ databases">
        <title>Large-scale bioinformatics analysis of Bacillus genomes uncovers conserved roles of natural products in bacterial physiology.</title>
        <authorList>
            <consortium name="Agbiome Team Llc"/>
            <person name="Bleich R.M."/>
            <person name="Grubbs K.J."/>
            <person name="Santa Maria K.C."/>
            <person name="Allen S.E."/>
            <person name="Farag S."/>
            <person name="Shank E.A."/>
            <person name="Bowers A."/>
        </authorList>
    </citation>
    <scope>NUCLEOTIDE SEQUENCE [LARGE SCALE GENOMIC DNA]</scope>
    <source>
        <strain evidence="3">AFS044250</strain>
    </source>
</reference>
<accession>A0A2C4QGC9</accession>
<dbReference type="InterPro" id="IPR017853">
    <property type="entry name" value="GH"/>
</dbReference>
<dbReference type="InterPro" id="IPR011583">
    <property type="entry name" value="Chitinase_II/V-like_cat"/>
</dbReference>
<dbReference type="SUPFAM" id="SSF51445">
    <property type="entry name" value="(Trans)glycosidases"/>
    <property type="match status" value="1"/>
</dbReference>
<dbReference type="Pfam" id="PF00704">
    <property type="entry name" value="Glyco_hydro_18"/>
    <property type="match status" value="1"/>
</dbReference>
<dbReference type="GO" id="GO:0005975">
    <property type="term" value="P:carbohydrate metabolic process"/>
    <property type="evidence" value="ECO:0007669"/>
    <property type="project" value="InterPro"/>
</dbReference>
<comment type="caution">
    <text evidence="3">The sequence shown here is derived from an EMBL/GenBank/DDBJ whole genome shotgun (WGS) entry which is preliminary data.</text>
</comment>
<gene>
    <name evidence="3" type="ORF">COF40_25135</name>
</gene>
<organism evidence="3">
    <name type="scientific">Bacillus toyonensis</name>
    <dbReference type="NCBI Taxonomy" id="155322"/>
    <lineage>
        <taxon>Bacteria</taxon>
        <taxon>Bacillati</taxon>
        <taxon>Bacillota</taxon>
        <taxon>Bacilli</taxon>
        <taxon>Bacillales</taxon>
        <taxon>Bacillaceae</taxon>
        <taxon>Bacillus</taxon>
        <taxon>Bacillus cereus group</taxon>
    </lineage>
</organism>
<dbReference type="PANTHER" id="PTHR46066:SF2">
    <property type="entry name" value="CHITINASE DOMAIN-CONTAINING PROTEIN 1"/>
    <property type="match status" value="1"/>
</dbReference>
<dbReference type="AlphaFoldDB" id="A0A2C4QGC9"/>
<dbReference type="PROSITE" id="PS51257">
    <property type="entry name" value="PROKAR_LIPOPROTEIN"/>
    <property type="match status" value="1"/>
</dbReference>
<dbReference type="Proteomes" id="UP000225997">
    <property type="component" value="Unassembled WGS sequence"/>
</dbReference>
<dbReference type="SMART" id="SM00636">
    <property type="entry name" value="Glyco_18"/>
    <property type="match status" value="1"/>
</dbReference>
<dbReference type="GO" id="GO:0008061">
    <property type="term" value="F:chitin binding"/>
    <property type="evidence" value="ECO:0007669"/>
    <property type="project" value="InterPro"/>
</dbReference>
<dbReference type="InterPro" id="IPR001223">
    <property type="entry name" value="Glyco_hydro18_cat"/>
</dbReference>
<dbReference type="PANTHER" id="PTHR46066">
    <property type="entry name" value="CHITINASE DOMAIN-CONTAINING PROTEIN 1 FAMILY MEMBER"/>
    <property type="match status" value="1"/>
</dbReference>
<protein>
    <submittedName>
        <fullName evidence="3">Spore protein O</fullName>
    </submittedName>
</protein>
<dbReference type="PROSITE" id="PS51910">
    <property type="entry name" value="GH18_2"/>
    <property type="match status" value="1"/>
</dbReference>
<name>A0A2C4QGC9_9BACI</name>
<evidence type="ECO:0000256" key="1">
    <source>
        <dbReference type="ARBA" id="ARBA00023295"/>
    </source>
</evidence>
<feature type="domain" description="GH18" evidence="2">
    <location>
        <begin position="31"/>
        <end position="345"/>
    </location>
</feature>
<dbReference type="RefSeq" id="WP_100063430.1">
    <property type="nucleotide sequence ID" value="NZ_NUSQ01000147.1"/>
</dbReference>
<keyword evidence="1" id="KW-0326">Glycosidase</keyword>
<proteinExistence type="predicted"/>
<evidence type="ECO:0000259" key="2">
    <source>
        <dbReference type="PROSITE" id="PS51910"/>
    </source>
</evidence>
<keyword evidence="1" id="KW-0378">Hydrolase</keyword>
<dbReference type="Gene3D" id="3.20.20.80">
    <property type="entry name" value="Glycosidases"/>
    <property type="match status" value="1"/>
</dbReference>